<keyword evidence="3" id="KW-1185">Reference proteome</keyword>
<evidence type="ECO:0000313" key="3">
    <source>
        <dbReference type="Proteomes" id="UP000242287"/>
    </source>
</evidence>
<evidence type="ECO:0000256" key="1">
    <source>
        <dbReference type="SAM" id="MobiDB-lite"/>
    </source>
</evidence>
<evidence type="ECO:0000313" key="2">
    <source>
        <dbReference type="EMBL" id="PFH48526.1"/>
    </source>
</evidence>
<dbReference type="InterPro" id="IPR008775">
    <property type="entry name" value="Phytyl_CoA_dOase-like"/>
</dbReference>
<proteinExistence type="predicted"/>
<gene>
    <name evidence="2" type="ORF">AMATHDRAFT_149734</name>
</gene>
<protein>
    <recommendedName>
        <fullName evidence="4">Phytanoyl-CoA dioxygenase</fullName>
    </recommendedName>
</protein>
<dbReference type="STRING" id="703135.A0A2A9NLA5"/>
<dbReference type="PANTHER" id="PTHR40470">
    <property type="entry name" value="PHYTANOYL-COA DIOXYGENASE FAMILY PROTEIN (AFU_ORTHOLOGUE AFUA_2G15850)"/>
    <property type="match status" value="1"/>
</dbReference>
<evidence type="ECO:0008006" key="4">
    <source>
        <dbReference type="Google" id="ProtNLM"/>
    </source>
</evidence>
<dbReference type="Gene3D" id="2.60.120.620">
    <property type="entry name" value="q2cbj1_9rhob like domain"/>
    <property type="match status" value="1"/>
</dbReference>
<dbReference type="AlphaFoldDB" id="A0A2A9NLA5"/>
<accession>A0A2A9NLA5</accession>
<feature type="region of interest" description="Disordered" evidence="1">
    <location>
        <begin position="174"/>
        <end position="193"/>
    </location>
</feature>
<dbReference type="Proteomes" id="UP000242287">
    <property type="component" value="Unassembled WGS sequence"/>
</dbReference>
<name>A0A2A9NLA5_9AGAR</name>
<reference evidence="2 3" key="1">
    <citation type="submission" date="2014-02" db="EMBL/GenBank/DDBJ databases">
        <title>Transposable element dynamics among asymbiotic and ectomycorrhizal Amanita fungi.</title>
        <authorList>
            <consortium name="DOE Joint Genome Institute"/>
            <person name="Hess J."/>
            <person name="Skrede I."/>
            <person name="Wolfe B."/>
            <person name="LaButti K."/>
            <person name="Ohm R.A."/>
            <person name="Grigoriev I.V."/>
            <person name="Pringle A."/>
        </authorList>
    </citation>
    <scope>NUCLEOTIDE SEQUENCE [LARGE SCALE GENOMIC DNA]</scope>
    <source>
        <strain evidence="2 3">SKay4041</strain>
    </source>
</reference>
<dbReference type="EMBL" id="KZ302059">
    <property type="protein sequence ID" value="PFH48526.1"/>
    <property type="molecule type" value="Genomic_DNA"/>
</dbReference>
<dbReference type="Pfam" id="PF05721">
    <property type="entry name" value="PhyH"/>
    <property type="match status" value="1"/>
</dbReference>
<organism evidence="2 3">
    <name type="scientific">Amanita thiersii Skay4041</name>
    <dbReference type="NCBI Taxonomy" id="703135"/>
    <lineage>
        <taxon>Eukaryota</taxon>
        <taxon>Fungi</taxon>
        <taxon>Dikarya</taxon>
        <taxon>Basidiomycota</taxon>
        <taxon>Agaricomycotina</taxon>
        <taxon>Agaricomycetes</taxon>
        <taxon>Agaricomycetidae</taxon>
        <taxon>Agaricales</taxon>
        <taxon>Pluteineae</taxon>
        <taxon>Amanitaceae</taxon>
        <taxon>Amanita</taxon>
    </lineage>
</organism>
<dbReference type="SUPFAM" id="SSF51197">
    <property type="entry name" value="Clavaminate synthase-like"/>
    <property type="match status" value="1"/>
</dbReference>
<feature type="compositionally biased region" description="Basic and acidic residues" evidence="1">
    <location>
        <begin position="175"/>
        <end position="187"/>
    </location>
</feature>
<sequence>MIPANLKSHYEEQGYVIIPALISPSEFSLLQEACARVVEKARQGEWMQRRTVGKQFPPFDNIKDVDVWGVQHLMHPDLGEPIFLKWYTGDRLVEVAKELLGCQETELQMELFNLLINPNRSNFALRWHRDDVRENASEEEERKALDIWHHGIQWNTALYRDACLYVVPGSHKVPRTPEQRKHSETMEPPKNPFDMPGMIQVVLQPGETVVYNSNIIHCATYDCRAPRATLHGCMGDMRGGSSRARNILQHGLEWMESEKFGRTMESIEDEKIRTRALMMWDSLLKMKQGVNGVDIGFSLSN</sequence>
<dbReference type="PANTHER" id="PTHR40470:SF1">
    <property type="entry name" value="PHYTANOYL-COA DIOXYGENASE FAMILY PROTEIN (AFU_ORTHOLOGUE AFUA_2G15850)"/>
    <property type="match status" value="1"/>
</dbReference>
<dbReference type="OrthoDB" id="2106152at2759"/>